<evidence type="ECO:0000256" key="2">
    <source>
        <dbReference type="ARBA" id="ARBA00022679"/>
    </source>
</evidence>
<dbReference type="Pfam" id="PF03808">
    <property type="entry name" value="Glyco_tran_WecG"/>
    <property type="match status" value="1"/>
</dbReference>
<dbReference type="InterPro" id="IPR004629">
    <property type="entry name" value="WecG_TagA_CpsF"/>
</dbReference>
<dbReference type="PANTHER" id="PTHR34136">
    <property type="match status" value="1"/>
</dbReference>
<reference evidence="3 4" key="1">
    <citation type="submission" date="2018-08" db="EMBL/GenBank/DDBJ databases">
        <title>A genome reference for cultivated species of the human gut microbiota.</title>
        <authorList>
            <person name="Zou Y."/>
            <person name="Xue W."/>
            <person name="Luo G."/>
        </authorList>
    </citation>
    <scope>NUCLEOTIDE SEQUENCE [LARGE SCALE GENOMIC DNA]</scope>
    <source>
        <strain evidence="3 4">AF22-12AC</strain>
    </source>
</reference>
<protein>
    <submittedName>
        <fullName evidence="3">Glycosyltransferase</fullName>
    </submittedName>
</protein>
<name>A0A395V5W9_9FIRM</name>
<comment type="caution">
    <text evidence="3">The sequence shown here is derived from an EMBL/GenBank/DDBJ whole genome shotgun (WGS) entry which is preliminary data.</text>
</comment>
<keyword evidence="2 3" id="KW-0808">Transferase</keyword>
<evidence type="ECO:0000313" key="3">
    <source>
        <dbReference type="EMBL" id="RGS39654.1"/>
    </source>
</evidence>
<evidence type="ECO:0000313" key="4">
    <source>
        <dbReference type="Proteomes" id="UP000266172"/>
    </source>
</evidence>
<keyword evidence="1" id="KW-0328">Glycosyltransferase</keyword>
<evidence type="ECO:0000256" key="1">
    <source>
        <dbReference type="ARBA" id="ARBA00022676"/>
    </source>
</evidence>
<accession>A0A395V5W9</accession>
<dbReference type="PANTHER" id="PTHR34136:SF1">
    <property type="entry name" value="UDP-N-ACETYL-D-MANNOSAMINURONIC ACID TRANSFERASE"/>
    <property type="match status" value="1"/>
</dbReference>
<dbReference type="RefSeq" id="WP_118097609.1">
    <property type="nucleotide sequence ID" value="NZ_CAUGCI010000002.1"/>
</dbReference>
<dbReference type="NCBIfam" id="TIGR00696">
    <property type="entry name" value="wecG_tagA_cpsF"/>
    <property type="match status" value="1"/>
</dbReference>
<dbReference type="Proteomes" id="UP000266172">
    <property type="component" value="Unassembled WGS sequence"/>
</dbReference>
<sequence length="250" mass="28482">MKTCTILGTEIAVTTMEETVRYIEEHMEELRGKYICVSNVHTTVTAYEDESYRKVQNGAAFALPDGKPLSLYSKKHGFPEAERVTGPDLMGELFARDNGLTHYFYGGSEATIRTLREKLPKEYPHLKIAGMVSPPYRPLTKEEDAAQVEAMNASGADIIWIGLGAPKQERYMFEHQGLTQGVMVGVGAGFDYYAGTIRRAPMWMQKLSLEWLYRLMQDPKRLFKRYFVTNFKFLRLTLGRGKKSRGEKKS</sequence>
<dbReference type="EMBL" id="QRVL01000008">
    <property type="protein sequence ID" value="RGS39654.1"/>
    <property type="molecule type" value="Genomic_DNA"/>
</dbReference>
<proteinExistence type="predicted"/>
<dbReference type="AlphaFoldDB" id="A0A395V5W9"/>
<dbReference type="CDD" id="cd06533">
    <property type="entry name" value="Glyco_transf_WecG_TagA"/>
    <property type="match status" value="1"/>
</dbReference>
<organism evidence="3 4">
    <name type="scientific">Roseburia hominis</name>
    <dbReference type="NCBI Taxonomy" id="301301"/>
    <lineage>
        <taxon>Bacteria</taxon>
        <taxon>Bacillati</taxon>
        <taxon>Bacillota</taxon>
        <taxon>Clostridia</taxon>
        <taxon>Lachnospirales</taxon>
        <taxon>Lachnospiraceae</taxon>
        <taxon>Roseburia</taxon>
    </lineage>
</organism>
<gene>
    <name evidence="3" type="ORF">DWX93_10530</name>
</gene>
<dbReference type="GO" id="GO:0016758">
    <property type="term" value="F:hexosyltransferase activity"/>
    <property type="evidence" value="ECO:0007669"/>
    <property type="project" value="TreeGrafter"/>
</dbReference>